<evidence type="ECO:0000313" key="12">
    <source>
        <dbReference type="Proteomes" id="UP000054107"/>
    </source>
</evidence>
<evidence type="ECO:0000256" key="8">
    <source>
        <dbReference type="SAM" id="MobiDB-lite"/>
    </source>
</evidence>
<dbReference type="AlphaFoldDB" id="A0A0B7MTT9"/>
<name>A0A0B7MTT9_9FUNG</name>
<dbReference type="InterPro" id="IPR003663">
    <property type="entry name" value="Sugar/inositol_transpt"/>
</dbReference>
<dbReference type="GO" id="GO:0016020">
    <property type="term" value="C:membrane"/>
    <property type="evidence" value="ECO:0007669"/>
    <property type="project" value="UniProtKB-SubCell"/>
</dbReference>
<evidence type="ECO:0000313" key="11">
    <source>
        <dbReference type="EMBL" id="CEP09426.1"/>
    </source>
</evidence>
<comment type="subcellular location">
    <subcellularLocation>
        <location evidence="1">Membrane</location>
        <topology evidence="1">Multi-pass membrane protein</topology>
    </subcellularLocation>
</comment>
<dbReference type="NCBIfam" id="TIGR00879">
    <property type="entry name" value="SP"/>
    <property type="match status" value="1"/>
</dbReference>
<evidence type="ECO:0000256" key="7">
    <source>
        <dbReference type="RuleBase" id="RU003346"/>
    </source>
</evidence>
<sequence length="525" mass="56860">MDSRTSSLKPFVIFCAMIASLGSFNSGFNTSALNIPGNNVRYCPNVDPGVVTYYPNSPLPQCIPMGDWIWGVTNGMFAVGGLLGAMSNGYMANIFGRRDSMIIMNVNFFIGAILLSLATSSAQFAIGRIFVGIGSGFMTCVIGIYVSEISPPKFRGALTSLLQLFTTLGILIIECISLGLSSAIGWRIIVIITIVPTILQMLILPFCARSPRWLVGQNRIDEARVEFIKLRNGDVEAEFTDMLLGLTKGAEDHKPAPGDDKDSANGFDNTVVKAEGDNAIFESEAQLNILQIMSIGVLAKLCMKIFVVHALSQLTGINAIMYYSTNIFEISFHDDAKYVTVGVAALNVVITCVGLGLIDRLGRKTLLLISTAGMCIWCVVMTISMRFNVDALQVVCIMLYVAFFAIGFGMVPFVITGESFPTYAVGAASSACLAINWLCNFIIGLIFPTLLAACGPYVFLIFAGLSLVAFIFVFIFISETKQKSIDEIGRQLKWYGINIAEELEKRGKKAPKGIEAPSVDPPVEA</sequence>
<dbReference type="InterPro" id="IPR036259">
    <property type="entry name" value="MFS_trans_sf"/>
</dbReference>
<feature type="region of interest" description="Disordered" evidence="8">
    <location>
        <begin position="506"/>
        <end position="525"/>
    </location>
</feature>
<keyword evidence="5 9" id="KW-1133">Transmembrane helix</keyword>
<dbReference type="PROSITE" id="PS00217">
    <property type="entry name" value="SUGAR_TRANSPORT_2"/>
    <property type="match status" value="1"/>
</dbReference>
<organism evidence="11 12">
    <name type="scientific">Parasitella parasitica</name>
    <dbReference type="NCBI Taxonomy" id="35722"/>
    <lineage>
        <taxon>Eukaryota</taxon>
        <taxon>Fungi</taxon>
        <taxon>Fungi incertae sedis</taxon>
        <taxon>Mucoromycota</taxon>
        <taxon>Mucoromycotina</taxon>
        <taxon>Mucoromycetes</taxon>
        <taxon>Mucorales</taxon>
        <taxon>Mucorineae</taxon>
        <taxon>Mucoraceae</taxon>
        <taxon>Parasitella</taxon>
    </lineage>
</organism>
<feature type="transmembrane region" description="Helical" evidence="9">
    <location>
        <begin position="365"/>
        <end position="385"/>
    </location>
</feature>
<reference evidence="11 12" key="1">
    <citation type="submission" date="2014-09" db="EMBL/GenBank/DDBJ databases">
        <authorList>
            <person name="Ellenberger Sabrina"/>
        </authorList>
    </citation>
    <scope>NUCLEOTIDE SEQUENCE [LARGE SCALE GENOMIC DNA]</scope>
    <source>
        <strain evidence="11 12">CBS 412.66</strain>
    </source>
</reference>
<evidence type="ECO:0000256" key="6">
    <source>
        <dbReference type="ARBA" id="ARBA00023136"/>
    </source>
</evidence>
<feature type="transmembrane region" description="Helical" evidence="9">
    <location>
        <begin position="457"/>
        <end position="477"/>
    </location>
</feature>
<comment type="similarity">
    <text evidence="2 7">Belongs to the major facilitator superfamily. Sugar transporter (TC 2.A.1.1) family.</text>
</comment>
<dbReference type="Proteomes" id="UP000054107">
    <property type="component" value="Unassembled WGS sequence"/>
</dbReference>
<evidence type="ECO:0000256" key="5">
    <source>
        <dbReference type="ARBA" id="ARBA00022989"/>
    </source>
</evidence>
<feature type="transmembrane region" description="Helical" evidence="9">
    <location>
        <begin position="336"/>
        <end position="358"/>
    </location>
</feature>
<evidence type="ECO:0000256" key="3">
    <source>
        <dbReference type="ARBA" id="ARBA00022448"/>
    </source>
</evidence>
<feature type="transmembrane region" description="Helical" evidence="9">
    <location>
        <begin position="391"/>
        <end position="415"/>
    </location>
</feature>
<dbReference type="EMBL" id="LN721622">
    <property type="protein sequence ID" value="CEP09426.1"/>
    <property type="molecule type" value="Genomic_DNA"/>
</dbReference>
<evidence type="ECO:0000256" key="1">
    <source>
        <dbReference type="ARBA" id="ARBA00004141"/>
    </source>
</evidence>
<dbReference type="STRING" id="35722.A0A0B7MTT9"/>
<keyword evidence="4 9" id="KW-0812">Transmembrane</keyword>
<evidence type="ECO:0000256" key="9">
    <source>
        <dbReference type="SAM" id="Phobius"/>
    </source>
</evidence>
<dbReference type="Pfam" id="PF00083">
    <property type="entry name" value="Sugar_tr"/>
    <property type="match status" value="1"/>
</dbReference>
<gene>
    <name evidence="11" type="primary">PARPA_02920.1 scaffold 5990</name>
</gene>
<feature type="domain" description="Major facilitator superfamily (MFS) profile" evidence="10">
    <location>
        <begin position="15"/>
        <end position="481"/>
    </location>
</feature>
<feature type="transmembrane region" description="Helical" evidence="9">
    <location>
        <begin position="186"/>
        <end position="208"/>
    </location>
</feature>
<feature type="transmembrane region" description="Helical" evidence="9">
    <location>
        <begin position="102"/>
        <end position="119"/>
    </location>
</feature>
<evidence type="ECO:0000259" key="10">
    <source>
        <dbReference type="PROSITE" id="PS50850"/>
    </source>
</evidence>
<evidence type="ECO:0000256" key="2">
    <source>
        <dbReference type="ARBA" id="ARBA00010992"/>
    </source>
</evidence>
<protein>
    <recommendedName>
        <fullName evidence="10">Major facilitator superfamily (MFS) profile domain-containing protein</fullName>
    </recommendedName>
</protein>
<keyword evidence="6 9" id="KW-0472">Membrane</keyword>
<feature type="transmembrane region" description="Helical" evidence="9">
    <location>
        <begin position="68"/>
        <end position="90"/>
    </location>
</feature>
<feature type="transmembrane region" description="Helical" evidence="9">
    <location>
        <begin position="125"/>
        <end position="146"/>
    </location>
</feature>
<evidence type="ECO:0000256" key="4">
    <source>
        <dbReference type="ARBA" id="ARBA00022692"/>
    </source>
</evidence>
<dbReference type="PANTHER" id="PTHR23503">
    <property type="entry name" value="SOLUTE CARRIER FAMILY 2"/>
    <property type="match status" value="1"/>
</dbReference>
<dbReference type="PROSITE" id="PS00216">
    <property type="entry name" value="SUGAR_TRANSPORT_1"/>
    <property type="match status" value="1"/>
</dbReference>
<dbReference type="SUPFAM" id="SSF103473">
    <property type="entry name" value="MFS general substrate transporter"/>
    <property type="match status" value="1"/>
</dbReference>
<dbReference type="OrthoDB" id="4540492at2759"/>
<keyword evidence="3 7" id="KW-0813">Transport</keyword>
<keyword evidence="12" id="KW-1185">Reference proteome</keyword>
<feature type="transmembrane region" description="Helical" evidence="9">
    <location>
        <begin position="301"/>
        <end position="324"/>
    </location>
</feature>
<feature type="transmembrane region" description="Helical" evidence="9">
    <location>
        <begin position="7"/>
        <end position="24"/>
    </location>
</feature>
<feature type="transmembrane region" description="Helical" evidence="9">
    <location>
        <begin position="158"/>
        <end position="180"/>
    </location>
</feature>
<dbReference type="GO" id="GO:0015149">
    <property type="term" value="F:hexose transmembrane transporter activity"/>
    <property type="evidence" value="ECO:0007669"/>
    <property type="project" value="TreeGrafter"/>
</dbReference>
<dbReference type="InterPro" id="IPR045263">
    <property type="entry name" value="GLUT"/>
</dbReference>
<dbReference type="InterPro" id="IPR005829">
    <property type="entry name" value="Sugar_transporter_CS"/>
</dbReference>
<dbReference type="PROSITE" id="PS50850">
    <property type="entry name" value="MFS"/>
    <property type="match status" value="1"/>
</dbReference>
<dbReference type="PRINTS" id="PR00171">
    <property type="entry name" value="SUGRTRNSPORT"/>
</dbReference>
<dbReference type="PANTHER" id="PTHR23503:SF8">
    <property type="entry name" value="FACILITATED GLUCOSE TRANSPORTER PROTEIN 1"/>
    <property type="match status" value="1"/>
</dbReference>
<accession>A0A0B7MTT9</accession>
<feature type="transmembrane region" description="Helical" evidence="9">
    <location>
        <begin position="427"/>
        <end position="451"/>
    </location>
</feature>
<dbReference type="InterPro" id="IPR020846">
    <property type="entry name" value="MFS_dom"/>
</dbReference>
<dbReference type="InterPro" id="IPR005828">
    <property type="entry name" value="MFS_sugar_transport-like"/>
</dbReference>
<proteinExistence type="inferred from homology"/>
<dbReference type="Gene3D" id="1.20.1250.20">
    <property type="entry name" value="MFS general substrate transporter like domains"/>
    <property type="match status" value="1"/>
</dbReference>